<gene>
    <name evidence="1" type="ORF">QFC21_002016</name>
</gene>
<proteinExistence type="predicted"/>
<sequence>MESLSPDCTNLKHRYDQCFNAWFEGYLKPIVTPHAEDTTPEADVEEEEEEEDISPDLLESFVDDEEDELEEEEEQDLSTSLSTTSGSAGPSHHHTHAHYHHPSWSLRNDDKHPDLWPYSSRHVVSRGTASIAVKETPIVSKNLADDDDIPDQPLVEAVEAEFGDHTVLTPSEPKRSAVVQRPAVTTPLTTSSPKDQRAEWAKAKKEEYDRNCGALWTDYRECLQRAIDANHPLSALLTQARLENPIENAEAYEGGGYGAPGAQP</sequence>
<evidence type="ECO:0000313" key="1">
    <source>
        <dbReference type="EMBL" id="KAJ9104520.1"/>
    </source>
</evidence>
<protein>
    <submittedName>
        <fullName evidence="1">Uncharacterized protein</fullName>
    </submittedName>
</protein>
<dbReference type="EMBL" id="JASBWT010000005">
    <property type="protein sequence ID" value="KAJ9104520.1"/>
    <property type="molecule type" value="Genomic_DNA"/>
</dbReference>
<reference evidence="1" key="1">
    <citation type="submission" date="2023-04" db="EMBL/GenBank/DDBJ databases">
        <title>Draft Genome sequencing of Naganishia species isolated from polar environments using Oxford Nanopore Technology.</title>
        <authorList>
            <person name="Leo P."/>
            <person name="Venkateswaran K."/>
        </authorList>
    </citation>
    <scope>NUCLEOTIDE SEQUENCE</scope>
    <source>
        <strain evidence="1">MNA-CCFEE 5423</strain>
    </source>
</reference>
<organism evidence="1 2">
    <name type="scientific">Naganishia friedmannii</name>
    <dbReference type="NCBI Taxonomy" id="89922"/>
    <lineage>
        <taxon>Eukaryota</taxon>
        <taxon>Fungi</taxon>
        <taxon>Dikarya</taxon>
        <taxon>Basidiomycota</taxon>
        <taxon>Agaricomycotina</taxon>
        <taxon>Tremellomycetes</taxon>
        <taxon>Filobasidiales</taxon>
        <taxon>Filobasidiaceae</taxon>
        <taxon>Naganishia</taxon>
    </lineage>
</organism>
<evidence type="ECO:0000313" key="2">
    <source>
        <dbReference type="Proteomes" id="UP001227268"/>
    </source>
</evidence>
<keyword evidence="2" id="KW-1185">Reference proteome</keyword>
<comment type="caution">
    <text evidence="1">The sequence shown here is derived from an EMBL/GenBank/DDBJ whole genome shotgun (WGS) entry which is preliminary data.</text>
</comment>
<name>A0ACC2W073_9TREE</name>
<dbReference type="Proteomes" id="UP001227268">
    <property type="component" value="Unassembled WGS sequence"/>
</dbReference>
<accession>A0ACC2W073</accession>